<evidence type="ECO:0000313" key="1">
    <source>
        <dbReference type="EMBL" id="KGR78942.1"/>
    </source>
</evidence>
<keyword evidence="2" id="KW-1185">Reference proteome</keyword>
<dbReference type="AlphaFoldDB" id="A0A0A3IVU4"/>
<dbReference type="OrthoDB" id="6313019at2"/>
<protein>
    <submittedName>
        <fullName evidence="1">Uncharacterized protein</fullName>
    </submittedName>
</protein>
<comment type="caution">
    <text evidence="1">The sequence shown here is derived from an EMBL/GenBank/DDBJ whole genome shotgun (WGS) entry which is preliminary data.</text>
</comment>
<organism evidence="1 2">
    <name type="scientific">Ureibacillus sinduriensis BLB-1 = JCM 15800</name>
    <dbReference type="NCBI Taxonomy" id="1384057"/>
    <lineage>
        <taxon>Bacteria</taxon>
        <taxon>Bacillati</taxon>
        <taxon>Bacillota</taxon>
        <taxon>Bacilli</taxon>
        <taxon>Bacillales</taxon>
        <taxon>Caryophanaceae</taxon>
        <taxon>Ureibacillus</taxon>
    </lineage>
</organism>
<proteinExistence type="predicted"/>
<dbReference type="RefSeq" id="WP_036197157.1">
    <property type="nucleotide sequence ID" value="NZ_AVCY01000029.1"/>
</dbReference>
<accession>A0A0A3IVU4</accession>
<evidence type="ECO:0000313" key="2">
    <source>
        <dbReference type="Proteomes" id="UP000030408"/>
    </source>
</evidence>
<gene>
    <name evidence="1" type="ORF">CD33_00695</name>
</gene>
<reference evidence="1 2" key="1">
    <citation type="submission" date="2014-02" db="EMBL/GenBank/DDBJ databases">
        <title>Draft genome sequence of Lysinibacillus sinduriensis JCM 15800.</title>
        <authorList>
            <person name="Zhang F."/>
            <person name="Wang G."/>
            <person name="Zhang L."/>
        </authorList>
    </citation>
    <scope>NUCLEOTIDE SEQUENCE [LARGE SCALE GENOMIC DNA]</scope>
    <source>
        <strain evidence="1 2">JCM 15800</strain>
    </source>
</reference>
<name>A0A0A3IVU4_9BACL</name>
<dbReference type="eggNOG" id="ENOG5031GQ4">
    <property type="taxonomic scope" value="Bacteria"/>
</dbReference>
<dbReference type="EMBL" id="JPVO01000027">
    <property type="protein sequence ID" value="KGR78942.1"/>
    <property type="molecule type" value="Genomic_DNA"/>
</dbReference>
<dbReference type="Proteomes" id="UP000030408">
    <property type="component" value="Unassembled WGS sequence"/>
</dbReference>
<sequence>MILKKGVTGYTGGDLSLECDWEARVVEFKRYSYMFVQQLKGEILEWYMADIDIGYAHTHIKIDEKELYIFHHNIYDYIAFTVNRDITGLEFIDHSLLKALFETRYEVLTAAQLAEPLVRQSKGSGNILLNENDLNDVELYYMDYFPAQTVGDLIFNYWD</sequence>